<reference evidence="2 3" key="1">
    <citation type="submission" date="2018-08" db="EMBL/GenBank/DDBJ databases">
        <title>Genome and evolution of the arbuscular mycorrhizal fungus Diversispora epigaea (formerly Glomus versiforme) and its bacterial endosymbionts.</title>
        <authorList>
            <person name="Sun X."/>
            <person name="Fei Z."/>
            <person name="Harrison M."/>
        </authorList>
    </citation>
    <scope>NUCLEOTIDE SEQUENCE [LARGE SCALE GENOMIC DNA]</scope>
    <source>
        <strain evidence="2 3">IT104</strain>
    </source>
</reference>
<gene>
    <name evidence="2" type="ORF">Glove_410g108</name>
</gene>
<name>A0A397H368_9GLOM</name>
<evidence type="ECO:0000313" key="2">
    <source>
        <dbReference type="EMBL" id="RHZ55843.1"/>
    </source>
</evidence>
<comment type="caution">
    <text evidence="2">The sequence shown here is derived from an EMBL/GenBank/DDBJ whole genome shotgun (WGS) entry which is preliminary data.</text>
</comment>
<feature type="compositionally biased region" description="Basic and acidic residues" evidence="1">
    <location>
        <begin position="38"/>
        <end position="57"/>
    </location>
</feature>
<dbReference type="AlphaFoldDB" id="A0A397H368"/>
<keyword evidence="3" id="KW-1185">Reference proteome</keyword>
<evidence type="ECO:0000256" key="1">
    <source>
        <dbReference type="SAM" id="MobiDB-lite"/>
    </source>
</evidence>
<organism evidence="2 3">
    <name type="scientific">Diversispora epigaea</name>
    <dbReference type="NCBI Taxonomy" id="1348612"/>
    <lineage>
        <taxon>Eukaryota</taxon>
        <taxon>Fungi</taxon>
        <taxon>Fungi incertae sedis</taxon>
        <taxon>Mucoromycota</taxon>
        <taxon>Glomeromycotina</taxon>
        <taxon>Glomeromycetes</taxon>
        <taxon>Diversisporales</taxon>
        <taxon>Diversisporaceae</taxon>
        <taxon>Diversispora</taxon>
    </lineage>
</organism>
<dbReference type="EMBL" id="PQFF01000364">
    <property type="protein sequence ID" value="RHZ55843.1"/>
    <property type="molecule type" value="Genomic_DNA"/>
</dbReference>
<protein>
    <submittedName>
        <fullName evidence="2">Uncharacterized protein</fullName>
    </submittedName>
</protein>
<accession>A0A397H368</accession>
<feature type="region of interest" description="Disordered" evidence="1">
    <location>
        <begin position="35"/>
        <end position="57"/>
    </location>
</feature>
<evidence type="ECO:0000313" key="3">
    <source>
        <dbReference type="Proteomes" id="UP000266861"/>
    </source>
</evidence>
<proteinExistence type="predicted"/>
<dbReference type="Proteomes" id="UP000266861">
    <property type="component" value="Unassembled WGS sequence"/>
</dbReference>
<sequence length="57" mass="6414">MEREVETLPRLVIKLSNPNTGDNLYKAITNAISQNHLHPRDGTIERTPDVTSESKRG</sequence>